<dbReference type="EC" id="5.4.99.5" evidence="3"/>
<protein>
    <submittedName>
        <fullName evidence="3">Chorismate mutase</fullName>
        <ecNumber evidence="3">5.4.99.5</ecNumber>
    </submittedName>
</protein>
<dbReference type="NCBIfam" id="TIGR01805">
    <property type="entry name" value="CM_mono_grmpos"/>
    <property type="match status" value="1"/>
</dbReference>
<dbReference type="PROSITE" id="PS51168">
    <property type="entry name" value="CHORISMATE_MUT_2"/>
    <property type="match status" value="1"/>
</dbReference>
<keyword evidence="4" id="KW-1185">Reference proteome</keyword>
<dbReference type="InterPro" id="IPR051331">
    <property type="entry name" value="Chorismate_mutase-related"/>
</dbReference>
<dbReference type="EMBL" id="CP114052">
    <property type="protein sequence ID" value="WAW14785.1"/>
    <property type="molecule type" value="Genomic_DNA"/>
</dbReference>
<organism evidence="3 4">
    <name type="scientific">Peptostreptococcus equinus</name>
    <dbReference type="NCBI Taxonomy" id="3003601"/>
    <lineage>
        <taxon>Bacteria</taxon>
        <taxon>Bacillati</taxon>
        <taxon>Bacillota</taxon>
        <taxon>Clostridia</taxon>
        <taxon>Peptostreptococcales</taxon>
        <taxon>Peptostreptococcaceae</taxon>
        <taxon>Peptostreptococcus</taxon>
    </lineage>
</organism>
<dbReference type="PANTHER" id="PTHR38041:SF1">
    <property type="entry name" value="CHORISMATE MUTASE"/>
    <property type="match status" value="1"/>
</dbReference>
<sequence length="83" mass="10123">MLIDYREKISDIDKEICNLLEKRFYICKKIGDYKKENNIDILDSKRELEVRNKISTYIKNEEYEDLIIDIFQDIMDKSKLLQK</sequence>
<dbReference type="RefSeq" id="WP_269311482.1">
    <property type="nucleotide sequence ID" value="NZ_CP114052.1"/>
</dbReference>
<proteinExistence type="predicted"/>
<evidence type="ECO:0000259" key="2">
    <source>
        <dbReference type="PROSITE" id="PS51168"/>
    </source>
</evidence>
<name>A0ABY7JN34_9FIRM</name>
<dbReference type="InterPro" id="IPR036979">
    <property type="entry name" value="CM_dom_sf"/>
</dbReference>
<accession>A0ABY7JN34</accession>
<dbReference type="PANTHER" id="PTHR38041">
    <property type="entry name" value="CHORISMATE MUTASE"/>
    <property type="match status" value="1"/>
</dbReference>
<evidence type="ECO:0000256" key="1">
    <source>
        <dbReference type="ARBA" id="ARBA00023235"/>
    </source>
</evidence>
<evidence type="ECO:0000313" key="4">
    <source>
        <dbReference type="Proteomes" id="UP001164187"/>
    </source>
</evidence>
<dbReference type="SMART" id="SM00830">
    <property type="entry name" value="CM_2"/>
    <property type="match status" value="1"/>
</dbReference>
<dbReference type="GO" id="GO:0004106">
    <property type="term" value="F:chorismate mutase activity"/>
    <property type="evidence" value="ECO:0007669"/>
    <property type="project" value="UniProtKB-EC"/>
</dbReference>
<dbReference type="InterPro" id="IPR011279">
    <property type="entry name" value="Chorismate_mutase_GmP"/>
</dbReference>
<feature type="domain" description="Chorismate mutase" evidence="2">
    <location>
        <begin position="1"/>
        <end position="83"/>
    </location>
</feature>
<dbReference type="InterPro" id="IPR002701">
    <property type="entry name" value="CM_II_prokaryot"/>
</dbReference>
<keyword evidence="1 3" id="KW-0413">Isomerase</keyword>
<evidence type="ECO:0000313" key="3">
    <source>
        <dbReference type="EMBL" id="WAW14785.1"/>
    </source>
</evidence>
<dbReference type="Pfam" id="PF01817">
    <property type="entry name" value="CM_2"/>
    <property type="match status" value="1"/>
</dbReference>
<dbReference type="Gene3D" id="1.20.59.10">
    <property type="entry name" value="Chorismate mutase"/>
    <property type="match status" value="1"/>
</dbReference>
<dbReference type="SUPFAM" id="SSF48600">
    <property type="entry name" value="Chorismate mutase II"/>
    <property type="match status" value="1"/>
</dbReference>
<dbReference type="InterPro" id="IPR036263">
    <property type="entry name" value="Chorismate_II_sf"/>
</dbReference>
<dbReference type="Proteomes" id="UP001164187">
    <property type="component" value="Chromosome"/>
</dbReference>
<reference evidence="3" key="1">
    <citation type="submission" date="2022-12" db="EMBL/GenBank/DDBJ databases">
        <title>Peptostreptococcus.</title>
        <authorList>
            <person name="Lee S.H."/>
        </authorList>
    </citation>
    <scope>NUCLEOTIDE SEQUENCE</scope>
    <source>
        <strain evidence="3">CBA3647</strain>
    </source>
</reference>
<gene>
    <name evidence="3" type="ORF">O0R46_09405</name>
</gene>